<dbReference type="InterPro" id="IPR013078">
    <property type="entry name" value="His_Pase_superF_clade-1"/>
</dbReference>
<reference evidence="6 7" key="1">
    <citation type="submission" date="2020-04" db="EMBL/GenBank/DDBJ databases">
        <authorList>
            <person name="Laetsch R D."/>
            <person name="Stevens L."/>
            <person name="Kumar S."/>
            <person name="Blaxter L. M."/>
        </authorList>
    </citation>
    <scope>NUCLEOTIDE SEQUENCE [LARGE SCALE GENOMIC DNA]</scope>
</reference>
<dbReference type="EMBL" id="CADEPM010000015">
    <property type="protein sequence ID" value="CAB3411652.1"/>
    <property type="molecule type" value="Genomic_DNA"/>
</dbReference>
<dbReference type="Gene3D" id="3.40.50.1240">
    <property type="entry name" value="Phosphoglycerate mutase-like"/>
    <property type="match status" value="1"/>
</dbReference>
<dbReference type="FunFam" id="3.40.50.1240:FF:000032">
    <property type="entry name" value="Blast:Protein UBASH3A homolog"/>
    <property type="match status" value="1"/>
</dbReference>
<evidence type="ECO:0000256" key="5">
    <source>
        <dbReference type="ARBA" id="ARBA00083868"/>
    </source>
</evidence>
<dbReference type="OrthoDB" id="414418at2759"/>
<name>A0A8S1FDX1_9PELO</name>
<organism evidence="6 7">
    <name type="scientific">Caenorhabditis bovis</name>
    <dbReference type="NCBI Taxonomy" id="2654633"/>
    <lineage>
        <taxon>Eukaryota</taxon>
        <taxon>Metazoa</taxon>
        <taxon>Ecdysozoa</taxon>
        <taxon>Nematoda</taxon>
        <taxon>Chromadorea</taxon>
        <taxon>Rhabditida</taxon>
        <taxon>Rhabditina</taxon>
        <taxon>Rhabditomorpha</taxon>
        <taxon>Rhabditoidea</taxon>
        <taxon>Rhabditidae</taxon>
        <taxon>Peloderinae</taxon>
        <taxon>Caenorhabditis</taxon>
    </lineage>
</organism>
<dbReference type="GO" id="GO:0003993">
    <property type="term" value="F:acid phosphatase activity"/>
    <property type="evidence" value="ECO:0007669"/>
    <property type="project" value="UniProtKB-ARBA"/>
</dbReference>
<evidence type="ECO:0000256" key="2">
    <source>
        <dbReference type="ARBA" id="ARBA00022490"/>
    </source>
</evidence>
<sequence>MPERRIFVVRHGERCDFAFSKTGTWNNSFDSRGRYNPQDINLPRNLPKRSDGWQAFLSDTPLTEIGYLQSKLTGRAFRDQNLEIDHVFCSPALRCVQTAIGLLKGMGIEKRINISIDPALYEWMTWTRHSRPSWIPARDLKKLGYPIKDNYVPCMTEKELKLSETLSDYYNRSFAMINKVISECPEGNILIVGHGATLETCTRQLVGADIRSSDDFYYLVQNTPYLACIEAASRNGLWNLVGSPIPPFSHTFNRSFEPIQLMTNDLQSIKNERQERDRQLRTTQ</sequence>
<gene>
    <name evidence="6" type="ORF">CBOVIS_LOCUS13027</name>
</gene>
<evidence type="ECO:0000313" key="7">
    <source>
        <dbReference type="Proteomes" id="UP000494206"/>
    </source>
</evidence>
<dbReference type="PANTHER" id="PTHR16469:SF27">
    <property type="entry name" value="UBIQUITIN-ASSOCIATED AND SH3 DOMAIN-CONTAINING BA-RELATED"/>
    <property type="match status" value="1"/>
</dbReference>
<evidence type="ECO:0000256" key="4">
    <source>
        <dbReference type="ARBA" id="ARBA00022912"/>
    </source>
</evidence>
<evidence type="ECO:0000256" key="3">
    <source>
        <dbReference type="ARBA" id="ARBA00022801"/>
    </source>
</evidence>
<dbReference type="Pfam" id="PF00300">
    <property type="entry name" value="His_Phos_1"/>
    <property type="match status" value="1"/>
</dbReference>
<dbReference type="CDD" id="cd07067">
    <property type="entry name" value="HP_PGM_like"/>
    <property type="match status" value="1"/>
</dbReference>
<dbReference type="InterPro" id="IPR029033">
    <property type="entry name" value="His_PPase_superfam"/>
</dbReference>
<accession>A0A8S1FDX1</accession>
<evidence type="ECO:0000313" key="6">
    <source>
        <dbReference type="EMBL" id="CAB3411652.1"/>
    </source>
</evidence>
<keyword evidence="7" id="KW-1185">Reference proteome</keyword>
<dbReference type="GO" id="GO:0004721">
    <property type="term" value="F:phosphoprotein phosphatase activity"/>
    <property type="evidence" value="ECO:0007669"/>
    <property type="project" value="UniProtKB-KW"/>
</dbReference>
<keyword evidence="3" id="KW-0378">Hydrolase</keyword>
<protein>
    <recommendedName>
        <fullName evidence="5">Protein UBASH3A homolog</fullName>
    </recommendedName>
</protein>
<dbReference type="PANTHER" id="PTHR16469">
    <property type="entry name" value="UBIQUITIN-ASSOCIATED AND SH3 DOMAIN-CONTAINING BA-RELATED"/>
    <property type="match status" value="1"/>
</dbReference>
<dbReference type="Proteomes" id="UP000494206">
    <property type="component" value="Unassembled WGS sequence"/>
</dbReference>
<dbReference type="SUPFAM" id="SSF53254">
    <property type="entry name" value="Phosphoglycerate mutase-like"/>
    <property type="match status" value="1"/>
</dbReference>
<keyword evidence="4" id="KW-0904">Protein phosphatase</keyword>
<comment type="subcellular location">
    <subcellularLocation>
        <location evidence="1">Cytoplasm</location>
        <location evidence="1">Cytosol</location>
    </subcellularLocation>
</comment>
<dbReference type="GO" id="GO:0005829">
    <property type="term" value="C:cytosol"/>
    <property type="evidence" value="ECO:0007669"/>
    <property type="project" value="UniProtKB-SubCell"/>
</dbReference>
<proteinExistence type="predicted"/>
<evidence type="ECO:0000256" key="1">
    <source>
        <dbReference type="ARBA" id="ARBA00004514"/>
    </source>
</evidence>
<comment type="caution">
    <text evidence="6">The sequence shown here is derived from an EMBL/GenBank/DDBJ whole genome shotgun (WGS) entry which is preliminary data.</text>
</comment>
<dbReference type="AlphaFoldDB" id="A0A8S1FDX1"/>
<dbReference type="SMART" id="SM00855">
    <property type="entry name" value="PGAM"/>
    <property type="match status" value="1"/>
</dbReference>
<keyword evidence="2" id="KW-0963">Cytoplasm</keyword>
<dbReference type="InterPro" id="IPR051710">
    <property type="entry name" value="Phosphatase_SH3-domain"/>
</dbReference>